<gene>
    <name evidence="2" type="ORF">HGG74_18670</name>
</gene>
<reference evidence="2 3" key="1">
    <citation type="submission" date="2020-04" db="EMBL/GenBank/DDBJ databases">
        <title>Arthrobacter sp. nov.</title>
        <authorList>
            <person name="Liu S."/>
        </authorList>
    </citation>
    <scope>NUCLEOTIDE SEQUENCE [LARGE SCALE GENOMIC DNA]</scope>
    <source>
        <strain evidence="2 3">E918</strain>
    </source>
</reference>
<evidence type="ECO:0000259" key="1">
    <source>
        <dbReference type="Pfam" id="PF12697"/>
    </source>
</evidence>
<proteinExistence type="predicted"/>
<keyword evidence="2" id="KW-0378">Hydrolase</keyword>
<dbReference type="PANTHER" id="PTHR43194">
    <property type="entry name" value="HYDROLASE ALPHA/BETA FOLD FAMILY"/>
    <property type="match status" value="1"/>
</dbReference>
<dbReference type="Pfam" id="PF12697">
    <property type="entry name" value="Abhydrolase_6"/>
    <property type="match status" value="1"/>
</dbReference>
<name>A0A7X6QMI8_9MICC</name>
<evidence type="ECO:0000313" key="2">
    <source>
        <dbReference type="EMBL" id="NKX56510.1"/>
    </source>
</evidence>
<dbReference type="Gene3D" id="3.40.50.1820">
    <property type="entry name" value="alpha/beta hydrolase"/>
    <property type="match status" value="1"/>
</dbReference>
<dbReference type="AlphaFoldDB" id="A0A7X6QMI8"/>
<dbReference type="InterPro" id="IPR029058">
    <property type="entry name" value="AB_hydrolase_fold"/>
</dbReference>
<dbReference type="RefSeq" id="WP_168488845.1">
    <property type="nucleotide sequence ID" value="NZ_JAAZSQ010000026.1"/>
</dbReference>
<sequence length="401" mass="43047">MLDRLRDAAKADSVAVLAGGTSVAFELAGDGWTAGFTVADGTMAPAGTPHPDFRLSAADAVWEGLTADRPPAGAHSIVHLVRAGTVEVHGSRLEYERHVHLVRALLDAAREHPNRAEPGRSLQARGSYNRVTTSLGTSDIYIERAGTGTPLLAFATAGSDTTQWHGLMTHTDLTDRFELITADLPWHGRSSPAWGGPVGSYRLTPETYTECIVAICDELALDRPVLVGVSMGGAAVVHAVATNPDRFAGAVACQAGPSVQARASEHLRGTQLNPSLFIPEWTYGLMNPASPEEFKQRVWWGYSSGGFGLYAADIASYLSWDLRTVEDLLTPDSPHIAVLSGAFDTSVPPEKSRVLVERIPNSSFKVMPELGHFPHAENPAAFARYLEPALERVLETSSARH</sequence>
<dbReference type="InterPro" id="IPR000073">
    <property type="entry name" value="AB_hydrolase_1"/>
</dbReference>
<accession>A0A7X6QMI8</accession>
<dbReference type="EMBL" id="JAAZSQ010000026">
    <property type="protein sequence ID" value="NKX56510.1"/>
    <property type="molecule type" value="Genomic_DNA"/>
</dbReference>
<dbReference type="SUPFAM" id="SSF53474">
    <property type="entry name" value="alpha/beta-Hydrolases"/>
    <property type="match status" value="1"/>
</dbReference>
<comment type="caution">
    <text evidence="2">The sequence shown here is derived from an EMBL/GenBank/DDBJ whole genome shotgun (WGS) entry which is preliminary data.</text>
</comment>
<dbReference type="PANTHER" id="PTHR43194:SF2">
    <property type="entry name" value="PEROXISOMAL MEMBRANE PROTEIN LPX1"/>
    <property type="match status" value="1"/>
</dbReference>
<dbReference type="InterPro" id="IPR050228">
    <property type="entry name" value="Carboxylesterase_BioH"/>
</dbReference>
<feature type="domain" description="AB hydrolase-1" evidence="1">
    <location>
        <begin position="170"/>
        <end position="384"/>
    </location>
</feature>
<keyword evidence="3" id="KW-1185">Reference proteome</keyword>
<protein>
    <submittedName>
        <fullName evidence="2">Alpha/beta hydrolase</fullName>
    </submittedName>
</protein>
<evidence type="ECO:0000313" key="3">
    <source>
        <dbReference type="Proteomes" id="UP000544090"/>
    </source>
</evidence>
<organism evidence="2 3">
    <name type="scientific">Arthrobacter mobilis</name>
    <dbReference type="NCBI Taxonomy" id="2724944"/>
    <lineage>
        <taxon>Bacteria</taxon>
        <taxon>Bacillati</taxon>
        <taxon>Actinomycetota</taxon>
        <taxon>Actinomycetes</taxon>
        <taxon>Micrococcales</taxon>
        <taxon>Micrococcaceae</taxon>
        <taxon>Arthrobacter</taxon>
    </lineage>
</organism>
<dbReference type="Proteomes" id="UP000544090">
    <property type="component" value="Unassembled WGS sequence"/>
</dbReference>
<dbReference type="GO" id="GO:0016787">
    <property type="term" value="F:hydrolase activity"/>
    <property type="evidence" value="ECO:0007669"/>
    <property type="project" value="UniProtKB-KW"/>
</dbReference>